<dbReference type="GO" id="GO:0042158">
    <property type="term" value="P:lipoprotein biosynthetic process"/>
    <property type="evidence" value="ECO:0007669"/>
    <property type="project" value="UniProtKB-UniRule"/>
</dbReference>
<dbReference type="PANTHER" id="PTHR30589:SF0">
    <property type="entry name" value="PHOSPHATIDYLGLYCEROL--PROLIPOPROTEIN DIACYLGLYCERYL TRANSFERASE"/>
    <property type="match status" value="1"/>
</dbReference>
<comment type="caution">
    <text evidence="8">The sequence shown here is derived from an EMBL/GenBank/DDBJ whole genome shotgun (WGS) entry which is preliminary data.</text>
</comment>
<dbReference type="Proteomes" id="UP000053937">
    <property type="component" value="Unassembled WGS sequence"/>
</dbReference>
<dbReference type="InterPro" id="IPR001640">
    <property type="entry name" value="Lgt"/>
</dbReference>
<evidence type="ECO:0000313" key="9">
    <source>
        <dbReference type="Proteomes" id="UP000053937"/>
    </source>
</evidence>
<dbReference type="PROSITE" id="PS01311">
    <property type="entry name" value="LGT"/>
    <property type="match status" value="1"/>
</dbReference>
<evidence type="ECO:0000313" key="8">
    <source>
        <dbReference type="EMBL" id="KUL20346.1"/>
    </source>
</evidence>
<feature type="transmembrane region" description="Helical" evidence="7">
    <location>
        <begin position="65"/>
        <end position="90"/>
    </location>
</feature>
<keyword evidence="8" id="KW-0449">Lipoprotein</keyword>
<feature type="transmembrane region" description="Helical" evidence="7">
    <location>
        <begin position="218"/>
        <end position="237"/>
    </location>
</feature>
<comment type="function">
    <text evidence="7">Catalyzes the transfer of the diacylglyceryl group from phosphatidylglycerol to the sulfhydryl group of the N-terminal cysteine of a prolipoprotein, the first step in the formation of mature lipoproteins.</text>
</comment>
<dbReference type="AlphaFoldDB" id="A0A101J5A4"/>
<dbReference type="RefSeq" id="WP_059139619.1">
    <property type="nucleotide sequence ID" value="NZ_LMBR01000238.1"/>
</dbReference>
<dbReference type="EC" id="2.5.1.145" evidence="7"/>
<dbReference type="UniPathway" id="UPA00664"/>
<keyword evidence="2 7" id="KW-1003">Cell membrane</keyword>
<dbReference type="PANTHER" id="PTHR30589">
    <property type="entry name" value="PROLIPOPROTEIN DIACYLGLYCERYL TRANSFERASE"/>
    <property type="match status" value="1"/>
</dbReference>
<feature type="transmembrane region" description="Helical" evidence="7">
    <location>
        <begin position="110"/>
        <end position="132"/>
    </location>
</feature>
<name>A0A101J5A4_CHLLI</name>
<dbReference type="NCBIfam" id="TIGR00544">
    <property type="entry name" value="lgt"/>
    <property type="match status" value="1"/>
</dbReference>
<keyword evidence="9" id="KW-1185">Reference proteome</keyword>
<protein>
    <recommendedName>
        <fullName evidence="7">Phosphatidylglycerol--prolipoprotein diacylglyceryl transferase</fullName>
        <ecNumber evidence="7">2.5.1.145</ecNumber>
    </recommendedName>
</protein>
<dbReference type="GO" id="GO:0008961">
    <property type="term" value="F:phosphatidylglycerol-prolipoprotein diacylglyceryl transferase activity"/>
    <property type="evidence" value="ECO:0007669"/>
    <property type="project" value="UniProtKB-UniRule"/>
</dbReference>
<feature type="binding site" evidence="7">
    <location>
        <position position="159"/>
    </location>
    <ligand>
        <name>a 1,2-diacyl-sn-glycero-3-phospho-(1'-sn-glycerol)</name>
        <dbReference type="ChEBI" id="CHEBI:64716"/>
    </ligand>
</feature>
<sequence length="286" mass="32093">MNDFLFWWQNLPAQMNPVIFSLGGFAVRWYGTMYIIAFTVVYLLTLYRLKTEKKPFDRQFAGDALTWAMVGVVLGGRLGYILFYGLDGFFADPLGTLIPWTTSSSGGCSFAGITGMSYHGGVIGVVLAMWFFSRSQKKGFFETFDLFIPSLPLGYTFGRLGNFINGELYGRVTDAAVGMYFPMAPTVELRHPSQLYEAFFEGILLFLVLWLLRKKSPYPGFLSGLYLFGYGFVRFFIEFFREPDAHLGFVFLNFSMGQVLCFVMMIAGAAIMLLRANGAGSSPGRK</sequence>
<comment type="pathway">
    <text evidence="7">Protein modification; lipoprotein biosynthesis (diacylglyceryl transfer).</text>
</comment>
<dbReference type="OrthoDB" id="871140at2"/>
<dbReference type="EMBL" id="LMBR01000238">
    <property type="protein sequence ID" value="KUL20346.1"/>
    <property type="molecule type" value="Genomic_DNA"/>
</dbReference>
<dbReference type="Pfam" id="PF01790">
    <property type="entry name" value="LGT"/>
    <property type="match status" value="1"/>
</dbReference>
<dbReference type="GO" id="GO:0005886">
    <property type="term" value="C:plasma membrane"/>
    <property type="evidence" value="ECO:0007669"/>
    <property type="project" value="UniProtKB-SubCell"/>
</dbReference>
<evidence type="ECO:0000256" key="7">
    <source>
        <dbReference type="HAMAP-Rule" id="MF_01147"/>
    </source>
</evidence>
<reference evidence="8 9" key="1">
    <citation type="submission" date="2015-10" db="EMBL/GenBank/DDBJ databases">
        <title>Draft Genome Sequence of Chlorobium limicola strain Frasassi Growing under Artificial Lighting in the Frasassi Cave System.</title>
        <authorList>
            <person name="Mansor M."/>
            <person name="Macalady J."/>
        </authorList>
    </citation>
    <scope>NUCLEOTIDE SEQUENCE [LARGE SCALE GENOMIC DNA]</scope>
    <source>
        <strain evidence="8 9">Frasassi</strain>
    </source>
</reference>
<comment type="subcellular location">
    <subcellularLocation>
        <location evidence="7">Cell membrane</location>
        <topology evidence="7">Multi-pass membrane protein</topology>
    </subcellularLocation>
</comment>
<evidence type="ECO:0000256" key="2">
    <source>
        <dbReference type="ARBA" id="ARBA00022475"/>
    </source>
</evidence>
<evidence type="ECO:0000256" key="5">
    <source>
        <dbReference type="ARBA" id="ARBA00022989"/>
    </source>
</evidence>
<keyword evidence="5 7" id="KW-1133">Transmembrane helix</keyword>
<evidence type="ECO:0000256" key="1">
    <source>
        <dbReference type="ARBA" id="ARBA00007150"/>
    </source>
</evidence>
<accession>A0A101J5A4</accession>
<gene>
    <name evidence="7" type="primary">lgt</name>
    <name evidence="8" type="ORF">ASB62_09355</name>
</gene>
<evidence type="ECO:0000256" key="6">
    <source>
        <dbReference type="ARBA" id="ARBA00023136"/>
    </source>
</evidence>
<proteinExistence type="inferred from homology"/>
<comment type="similarity">
    <text evidence="1 7">Belongs to the Lgt family.</text>
</comment>
<organism evidence="8 9">
    <name type="scientific">Chlorobium limicola</name>
    <dbReference type="NCBI Taxonomy" id="1092"/>
    <lineage>
        <taxon>Bacteria</taxon>
        <taxon>Pseudomonadati</taxon>
        <taxon>Chlorobiota</taxon>
        <taxon>Chlorobiia</taxon>
        <taxon>Chlorobiales</taxon>
        <taxon>Chlorobiaceae</taxon>
        <taxon>Chlorobium/Pelodictyon group</taxon>
        <taxon>Chlorobium</taxon>
    </lineage>
</organism>
<evidence type="ECO:0000256" key="4">
    <source>
        <dbReference type="ARBA" id="ARBA00022692"/>
    </source>
</evidence>
<keyword evidence="6 7" id="KW-0472">Membrane</keyword>
<comment type="catalytic activity">
    <reaction evidence="7">
        <text>L-cysteinyl-[prolipoprotein] + a 1,2-diacyl-sn-glycero-3-phospho-(1'-sn-glycerol) = an S-1,2-diacyl-sn-glyceryl-L-cysteinyl-[prolipoprotein] + sn-glycerol 1-phosphate + H(+)</text>
        <dbReference type="Rhea" id="RHEA:56712"/>
        <dbReference type="Rhea" id="RHEA-COMP:14679"/>
        <dbReference type="Rhea" id="RHEA-COMP:14680"/>
        <dbReference type="ChEBI" id="CHEBI:15378"/>
        <dbReference type="ChEBI" id="CHEBI:29950"/>
        <dbReference type="ChEBI" id="CHEBI:57685"/>
        <dbReference type="ChEBI" id="CHEBI:64716"/>
        <dbReference type="ChEBI" id="CHEBI:140658"/>
        <dbReference type="EC" id="2.5.1.145"/>
    </reaction>
</comment>
<feature type="transmembrane region" description="Helical" evidence="7">
    <location>
        <begin position="20"/>
        <end position="44"/>
    </location>
</feature>
<keyword evidence="4 7" id="KW-0812">Transmembrane</keyword>
<evidence type="ECO:0000256" key="3">
    <source>
        <dbReference type="ARBA" id="ARBA00022679"/>
    </source>
</evidence>
<feature type="transmembrane region" description="Helical" evidence="7">
    <location>
        <begin position="249"/>
        <end position="274"/>
    </location>
</feature>
<feature type="transmembrane region" description="Helical" evidence="7">
    <location>
        <begin position="195"/>
        <end position="212"/>
    </location>
</feature>
<dbReference type="HAMAP" id="MF_01147">
    <property type="entry name" value="Lgt"/>
    <property type="match status" value="1"/>
</dbReference>
<keyword evidence="3 7" id="KW-0808">Transferase</keyword>